<dbReference type="InterPro" id="IPR003959">
    <property type="entry name" value="ATPase_AAA_core"/>
</dbReference>
<dbReference type="Proteomes" id="UP000243657">
    <property type="component" value="Unassembled WGS sequence"/>
</dbReference>
<feature type="coiled-coil region" evidence="5">
    <location>
        <begin position="12"/>
        <end position="46"/>
    </location>
</feature>
<dbReference type="InterPro" id="IPR003960">
    <property type="entry name" value="ATPase_AAA_CS"/>
</dbReference>
<dbReference type="InterPro" id="IPR027417">
    <property type="entry name" value="P-loop_NTPase"/>
</dbReference>
<dbReference type="GO" id="GO:0000502">
    <property type="term" value="C:proteasome complex"/>
    <property type="evidence" value="ECO:0007669"/>
    <property type="project" value="InterPro"/>
</dbReference>
<evidence type="ECO:0000256" key="4">
    <source>
        <dbReference type="RuleBase" id="RU003651"/>
    </source>
</evidence>
<reference evidence="7 8" key="1">
    <citation type="journal article" date="2017" name="BMC Genomics">
        <title>Comparative genomic and phylogenomic analyses of the Bifidobacteriaceae family.</title>
        <authorList>
            <person name="Lugli G.A."/>
            <person name="Milani C."/>
            <person name="Turroni F."/>
            <person name="Duranti S."/>
            <person name="Mancabelli L."/>
            <person name="Mangifesta M."/>
            <person name="Ferrario C."/>
            <person name="Modesto M."/>
            <person name="Mattarelli P."/>
            <person name="Jiri K."/>
            <person name="van Sinderen D."/>
            <person name="Ventura M."/>
        </authorList>
    </citation>
    <scope>NUCLEOTIDE SEQUENCE [LARGE SCALE GENOMIC DNA]</scope>
    <source>
        <strain evidence="7 8">DSM 24762</strain>
    </source>
</reference>
<dbReference type="NCBIfam" id="TIGR03689">
    <property type="entry name" value="pup_AAA"/>
    <property type="match status" value="1"/>
</dbReference>
<dbReference type="Pfam" id="PF00004">
    <property type="entry name" value="AAA"/>
    <property type="match status" value="1"/>
</dbReference>
<dbReference type="EMBL" id="MWWT01000008">
    <property type="protein sequence ID" value="OZG53651.1"/>
    <property type="molecule type" value="Genomic_DNA"/>
</dbReference>
<dbReference type="PROSITE" id="PS00674">
    <property type="entry name" value="AAA"/>
    <property type="match status" value="1"/>
</dbReference>
<dbReference type="GO" id="GO:0019941">
    <property type="term" value="P:modification-dependent protein catabolic process"/>
    <property type="evidence" value="ECO:0007669"/>
    <property type="project" value="InterPro"/>
</dbReference>
<organism evidence="7 8">
    <name type="scientific">Alloscardovia macacae</name>
    <dbReference type="NCBI Taxonomy" id="1160091"/>
    <lineage>
        <taxon>Bacteria</taxon>
        <taxon>Bacillati</taxon>
        <taxon>Actinomycetota</taxon>
        <taxon>Actinomycetes</taxon>
        <taxon>Bifidobacteriales</taxon>
        <taxon>Bifidobacteriaceae</taxon>
        <taxon>Alloscardovia</taxon>
    </lineage>
</organism>
<evidence type="ECO:0000256" key="1">
    <source>
        <dbReference type="ARBA" id="ARBA00022741"/>
    </source>
</evidence>
<dbReference type="Gene3D" id="1.20.5.170">
    <property type="match status" value="1"/>
</dbReference>
<evidence type="ECO:0000256" key="3">
    <source>
        <dbReference type="ARBA" id="ARBA00023054"/>
    </source>
</evidence>
<sequence>MPPENAQPSQNAQDLTAQIDQLRHRNHSLAAALRKATDQLQEARSAMHALSNPPLTTATFVRIYSDSTVQGLRITTLEVIANHRHLVVAASPEVQPMQLRAGQHVLLDENMRVVRTEDFPSLGRVSIVIQVLEGSRLLVRDAAGNRSVIRRAHNTLHTHIDPDDTVLVDDSGEYAIQVMESSKAQELLLEEYPDTSFADIGGLDEQIRQIRDAVQLPFTHRELYSFYGLEAAKGILLYGPPGNGKTLLAKAVAHELAADQQGAFLSVKGPEVLSKFVGEAEHMIRMVFERAREIAAEGKPVVIFIDEMDSLLRTRGTGVSSDVETTVVPQFLSELDGLEDLKNVIIIGASNRLDMLDPAVLRPGRLDIKIPIGAPDERAARAILAQYIDARMVEQDDVDSILDTGVHSIYDETKTIAELTCETEAPLTVRMSELISGAHLKNIVDRAKMTAVKQSLEADEPVHAAGETGASPRVLLTPGHIRQAVEDEYDEMLSTCAHTTLGGWNLLLELNGRRVRSVRMHDEREEMRA</sequence>
<gene>
    <name evidence="7" type="ORF">ALMA_1216</name>
</gene>
<accession>A0A261F3I7</accession>
<dbReference type="InterPro" id="IPR022482">
    <property type="entry name" value="Proteasome_ATPase"/>
</dbReference>
<keyword evidence="1 4" id="KW-0547">Nucleotide-binding</keyword>
<dbReference type="GO" id="GO:0010498">
    <property type="term" value="P:proteasomal protein catabolic process"/>
    <property type="evidence" value="ECO:0007669"/>
    <property type="project" value="InterPro"/>
</dbReference>
<evidence type="ECO:0000256" key="2">
    <source>
        <dbReference type="ARBA" id="ARBA00022840"/>
    </source>
</evidence>
<dbReference type="Pfam" id="PF17758">
    <property type="entry name" value="Prot_ATP_ID_OB_N"/>
    <property type="match status" value="1"/>
</dbReference>
<dbReference type="SMART" id="SM00382">
    <property type="entry name" value="AAA"/>
    <property type="match status" value="1"/>
</dbReference>
<evidence type="ECO:0000259" key="6">
    <source>
        <dbReference type="SMART" id="SM00382"/>
    </source>
</evidence>
<keyword evidence="2 4" id="KW-0067">ATP-binding</keyword>
<dbReference type="InterPro" id="IPR003593">
    <property type="entry name" value="AAA+_ATPase"/>
</dbReference>
<comment type="similarity">
    <text evidence="4">Belongs to the AAA ATPase family.</text>
</comment>
<dbReference type="FunFam" id="3.40.50.300:FF:001025">
    <property type="entry name" value="ATPase family, AAA domain-containing 2B"/>
    <property type="match status" value="1"/>
</dbReference>
<evidence type="ECO:0000313" key="8">
    <source>
        <dbReference type="Proteomes" id="UP000243657"/>
    </source>
</evidence>
<dbReference type="InterPro" id="IPR041626">
    <property type="entry name" value="Prot_ATP_ID_OB_N"/>
</dbReference>
<dbReference type="AlphaFoldDB" id="A0A261F3I7"/>
<dbReference type="Gene3D" id="1.10.8.60">
    <property type="match status" value="1"/>
</dbReference>
<dbReference type="InterPro" id="IPR012340">
    <property type="entry name" value="NA-bd_OB-fold"/>
</dbReference>
<dbReference type="Pfam" id="PF16450">
    <property type="entry name" value="Prot_ATP_ID_OB_C"/>
    <property type="match status" value="1"/>
</dbReference>
<dbReference type="GO" id="GO:0016887">
    <property type="term" value="F:ATP hydrolysis activity"/>
    <property type="evidence" value="ECO:0007669"/>
    <property type="project" value="InterPro"/>
</dbReference>
<feature type="domain" description="AAA+ ATPase" evidence="6">
    <location>
        <begin position="231"/>
        <end position="376"/>
    </location>
</feature>
<proteinExistence type="inferred from homology"/>
<dbReference type="InterPro" id="IPR050168">
    <property type="entry name" value="AAA_ATPase_domain"/>
</dbReference>
<evidence type="ECO:0000313" key="7">
    <source>
        <dbReference type="EMBL" id="OZG53651.1"/>
    </source>
</evidence>
<comment type="caution">
    <text evidence="7">The sequence shown here is derived from an EMBL/GenBank/DDBJ whole genome shotgun (WGS) entry which is preliminary data.</text>
</comment>
<dbReference type="PANTHER" id="PTHR23077:SF144">
    <property type="entry name" value="PROTEASOME-ASSOCIATED ATPASE"/>
    <property type="match status" value="1"/>
</dbReference>
<keyword evidence="8" id="KW-1185">Reference proteome</keyword>
<dbReference type="PANTHER" id="PTHR23077">
    <property type="entry name" value="AAA-FAMILY ATPASE"/>
    <property type="match status" value="1"/>
</dbReference>
<dbReference type="GO" id="GO:0005524">
    <property type="term" value="F:ATP binding"/>
    <property type="evidence" value="ECO:0007669"/>
    <property type="project" value="UniProtKB-KW"/>
</dbReference>
<name>A0A261F3I7_9BIFI</name>
<evidence type="ECO:0000256" key="5">
    <source>
        <dbReference type="SAM" id="Coils"/>
    </source>
</evidence>
<protein>
    <submittedName>
        <fullName evidence="7">ATPase AAA</fullName>
    </submittedName>
</protein>
<dbReference type="InterPro" id="IPR032501">
    <property type="entry name" value="Prot_ATP_ID_OB_2nd"/>
</dbReference>
<dbReference type="Gene3D" id="3.40.50.300">
    <property type="entry name" value="P-loop containing nucleotide triphosphate hydrolases"/>
    <property type="match status" value="1"/>
</dbReference>
<dbReference type="SUPFAM" id="SSF52540">
    <property type="entry name" value="P-loop containing nucleoside triphosphate hydrolases"/>
    <property type="match status" value="1"/>
</dbReference>
<dbReference type="Gene3D" id="2.40.50.140">
    <property type="entry name" value="Nucleic acid-binding proteins"/>
    <property type="match status" value="2"/>
</dbReference>
<keyword evidence="3 5" id="KW-0175">Coiled coil</keyword>
<dbReference type="RefSeq" id="WP_094726849.1">
    <property type="nucleotide sequence ID" value="NZ_JBHLWS010000009.1"/>
</dbReference>